<accession>A0A1M6E631</accession>
<reference evidence="2" key="1">
    <citation type="submission" date="2016-11" db="EMBL/GenBank/DDBJ databases">
        <authorList>
            <person name="Varghese N."/>
            <person name="Submissions S."/>
        </authorList>
    </citation>
    <scope>NUCLEOTIDE SEQUENCE [LARGE SCALE GENOMIC DNA]</scope>
    <source>
        <strain evidence="2">DSM 100564</strain>
    </source>
</reference>
<evidence type="ECO:0000313" key="2">
    <source>
        <dbReference type="Proteomes" id="UP000183982"/>
    </source>
</evidence>
<keyword evidence="2" id="KW-1185">Reference proteome</keyword>
<protein>
    <recommendedName>
        <fullName evidence="3">Phytanoyl-CoA dioxygenase (PhyH)</fullName>
    </recommendedName>
</protein>
<dbReference type="OrthoDB" id="7345863at2"/>
<dbReference type="AlphaFoldDB" id="A0A1M6E631"/>
<dbReference type="EMBL" id="FQZQ01000003">
    <property type="protein sequence ID" value="SHI80829.1"/>
    <property type="molecule type" value="Genomic_DNA"/>
</dbReference>
<evidence type="ECO:0000313" key="1">
    <source>
        <dbReference type="EMBL" id="SHI80829.1"/>
    </source>
</evidence>
<proteinExistence type="predicted"/>
<organism evidence="1 2">
    <name type="scientific">Shimia gijangensis</name>
    <dbReference type="NCBI Taxonomy" id="1470563"/>
    <lineage>
        <taxon>Bacteria</taxon>
        <taxon>Pseudomonadati</taxon>
        <taxon>Pseudomonadota</taxon>
        <taxon>Alphaproteobacteria</taxon>
        <taxon>Rhodobacterales</taxon>
        <taxon>Roseobacteraceae</taxon>
    </lineage>
</organism>
<name>A0A1M6E631_9RHOB</name>
<sequence length="257" mass="28809">MVGYLAQKGWQRIEFDPALLGWATAANDLASHAMQDPALAHWWVCEDTWFVGVDALENDAQGRLPDGTSLPSSLMQNLANRFDRLPFHKAQLSVIRPGYPKPRDNESVAAFRYRLKRNAAHVDGLKAEGPDRQRMVKEPHAYILGIPLNHASDQAAPLVIWEGSVGIMRTALKTALAPYPAEDWSNVDVTAVYQAARREVFETCERVTVHAQPGEAYLMHRLAVHGMASWQGDDTGDRRIAYFRPDLPSVSDWLERP</sequence>
<evidence type="ECO:0008006" key="3">
    <source>
        <dbReference type="Google" id="ProtNLM"/>
    </source>
</evidence>
<dbReference type="RefSeq" id="WP_073249499.1">
    <property type="nucleotide sequence ID" value="NZ_FQZQ01000003.1"/>
</dbReference>
<dbReference type="Proteomes" id="UP000183982">
    <property type="component" value="Unassembled WGS sequence"/>
</dbReference>
<gene>
    <name evidence="1" type="ORF">SAMN05444000_103117</name>
</gene>
<dbReference type="STRING" id="1470563.SAMN05444000_103117"/>
<dbReference type="SUPFAM" id="SSF51197">
    <property type="entry name" value="Clavaminate synthase-like"/>
    <property type="match status" value="1"/>
</dbReference>